<gene>
    <name evidence="2 3 4 5 6" type="primary">LOC106154836</name>
</gene>
<evidence type="ECO:0000313" key="5">
    <source>
        <dbReference type="RefSeq" id="XP_013384802.1"/>
    </source>
</evidence>
<dbReference type="RefSeq" id="XP_013384803.1">
    <property type="nucleotide sequence ID" value="XM_013529349.1"/>
</dbReference>
<dbReference type="Proteomes" id="UP000085678">
    <property type="component" value="Unplaced"/>
</dbReference>
<dbReference type="RefSeq" id="XP_013384800.1">
    <property type="nucleotide sequence ID" value="XM_013529346.1"/>
</dbReference>
<sequence>MLIPISGGPLDDTTGTGLFRPCVGPETNSTTALILPRQCADNTLCVRNFLFFFASLSYQVCLCPMTTVPTSPPGSGCTPIQGSACTSSAECAFRPYDCVGLTYWNIDTTLKDFLTPLVFYICSNTIEFRVVIPNYACVANVCVFVGLSSGIPTGIPGVPGFGRKKRDLDDLRRNQDAGDVDPTKVWLRALETSGQEAFSVQGEESKSDAKLEVKQTSVSVSTGSGSNEECVTSSMMNIFTELIVGNYPMFQLQCMTAPYMT</sequence>
<organism evidence="1 3">
    <name type="scientific">Lingula anatina</name>
    <name type="common">Brachiopod</name>
    <name type="synonym">Lingula unguis</name>
    <dbReference type="NCBI Taxonomy" id="7574"/>
    <lineage>
        <taxon>Eukaryota</taxon>
        <taxon>Metazoa</taxon>
        <taxon>Spiralia</taxon>
        <taxon>Lophotrochozoa</taxon>
        <taxon>Brachiopoda</taxon>
        <taxon>Linguliformea</taxon>
        <taxon>Lingulata</taxon>
        <taxon>Lingulida</taxon>
        <taxon>Linguloidea</taxon>
        <taxon>Lingulidae</taxon>
        <taxon>Lingula</taxon>
    </lineage>
</organism>
<reference evidence="2 3" key="2">
    <citation type="submission" date="2025-04" db="UniProtKB">
        <authorList>
            <consortium name="RefSeq"/>
        </authorList>
    </citation>
    <scope>IDENTIFICATION</scope>
</reference>
<dbReference type="GeneID" id="106154836"/>
<evidence type="ECO:0000313" key="4">
    <source>
        <dbReference type="RefSeq" id="XP_013384801.1"/>
    </source>
</evidence>
<dbReference type="RefSeq" id="XP_013384799.1">
    <property type="nucleotide sequence ID" value="XM_013529345.1"/>
</dbReference>
<accession>A0A1S3HFI2</accession>
<proteinExistence type="predicted"/>
<keyword evidence="1" id="KW-1185">Reference proteome</keyword>
<evidence type="ECO:0000313" key="3">
    <source>
        <dbReference type="RefSeq" id="XP_013384800.1"/>
    </source>
</evidence>
<reference evidence="2 3" key="1">
    <citation type="journal article" date="2015" name="Nat. Commun.">
        <title>The Lingula genome provides insights into brachiopod evolution and the origin of phosphate biomineralization.</title>
        <authorList>
            <person name="Luo Y.J."/>
            <person name="Takeuchi T."/>
            <person name="Koyanagi R."/>
            <person name="Yamada L."/>
            <person name="Kanda M."/>
            <person name="Khalturina M."/>
            <person name="Fujie M."/>
            <person name="Yamasaki S.I."/>
            <person name="Endo K."/>
            <person name="Satoh N."/>
        </authorList>
    </citation>
    <scope>NUCLEOTIDE SEQUENCE</scope>
</reference>
<protein>
    <submittedName>
        <fullName evidence="2 3">Uncharacterized protein LOC106154836</fullName>
    </submittedName>
</protein>
<name>A0A1S3HFI2_LINAN</name>
<evidence type="ECO:0000313" key="2">
    <source>
        <dbReference type="RefSeq" id="XP_013384799.1"/>
    </source>
</evidence>
<evidence type="ECO:0000313" key="6">
    <source>
        <dbReference type="RefSeq" id="XP_013384803.1"/>
    </source>
</evidence>
<dbReference type="AlphaFoldDB" id="A0A1S3HFI2"/>
<dbReference type="RefSeq" id="XP_013384801.1">
    <property type="nucleotide sequence ID" value="XM_013529347.1"/>
</dbReference>
<evidence type="ECO:0000313" key="1">
    <source>
        <dbReference type="Proteomes" id="UP000085678"/>
    </source>
</evidence>
<dbReference type="KEGG" id="lak:106154836"/>
<dbReference type="RefSeq" id="XP_013384802.1">
    <property type="nucleotide sequence ID" value="XM_013529348.1"/>
</dbReference>